<sequence length="81" mass="9261">MDIVDDLRKDPYEEERQYKREARLELGGILDKAANEIERLREALAFYAEWGIDAPAVDAIIEEDRGDKARAALNIVLGEEE</sequence>
<protein>
    <submittedName>
        <fullName evidence="2">Uncharacterized protein</fullName>
    </submittedName>
</protein>
<dbReference type="EMBL" id="LR797412">
    <property type="protein sequence ID" value="CAB4214543.1"/>
    <property type="molecule type" value="Genomic_DNA"/>
</dbReference>
<name>A0A6J5STL7_9CAUD</name>
<proteinExistence type="predicted"/>
<evidence type="ECO:0000313" key="1">
    <source>
        <dbReference type="EMBL" id="CAB4214543.1"/>
    </source>
</evidence>
<evidence type="ECO:0000313" key="2">
    <source>
        <dbReference type="EMBL" id="CAB4218406.1"/>
    </source>
</evidence>
<accession>A0A6J5STL7</accession>
<gene>
    <name evidence="1" type="ORF">UFOVP1459_44</name>
    <name evidence="2" type="ORF">UFOVP1609_18</name>
</gene>
<organism evidence="2">
    <name type="scientific">uncultured Caudovirales phage</name>
    <dbReference type="NCBI Taxonomy" id="2100421"/>
    <lineage>
        <taxon>Viruses</taxon>
        <taxon>Duplodnaviria</taxon>
        <taxon>Heunggongvirae</taxon>
        <taxon>Uroviricota</taxon>
        <taxon>Caudoviricetes</taxon>
        <taxon>Peduoviridae</taxon>
        <taxon>Maltschvirus</taxon>
        <taxon>Maltschvirus maltsch</taxon>
    </lineage>
</organism>
<dbReference type="EMBL" id="LR797459">
    <property type="protein sequence ID" value="CAB4218406.1"/>
    <property type="molecule type" value="Genomic_DNA"/>
</dbReference>
<reference evidence="2" key="1">
    <citation type="submission" date="2020-05" db="EMBL/GenBank/DDBJ databases">
        <authorList>
            <person name="Chiriac C."/>
            <person name="Salcher M."/>
            <person name="Ghai R."/>
            <person name="Kavagutti S V."/>
        </authorList>
    </citation>
    <scope>NUCLEOTIDE SEQUENCE</scope>
</reference>